<protein>
    <submittedName>
        <fullName evidence="6">Glycosyltransferase</fullName>
    </submittedName>
</protein>
<dbReference type="Proteomes" id="UP000255352">
    <property type="component" value="Unassembled WGS sequence"/>
</dbReference>
<accession>A0A380KPF0</accession>
<evidence type="ECO:0000256" key="4">
    <source>
        <dbReference type="ARBA" id="ARBA00022679"/>
    </source>
</evidence>
<evidence type="ECO:0000313" key="6">
    <source>
        <dbReference type="EMBL" id="SUN68173.1"/>
    </source>
</evidence>
<evidence type="ECO:0000259" key="5">
    <source>
        <dbReference type="Pfam" id="PF00535"/>
    </source>
</evidence>
<dbReference type="RefSeq" id="WP_006532496.1">
    <property type="nucleotide sequence ID" value="NZ_CABKNK020000002.1"/>
</dbReference>
<comment type="pathway">
    <text evidence="1">Cell wall biogenesis; cell wall polysaccharide biosynthesis.</text>
</comment>
<reference evidence="6 7" key="1">
    <citation type="submission" date="2018-06" db="EMBL/GenBank/DDBJ databases">
        <authorList>
            <consortium name="Pathogen Informatics"/>
            <person name="Doyle S."/>
        </authorList>
    </citation>
    <scope>NUCLEOTIDE SEQUENCE [LARGE SCALE GENOMIC DNA]</scope>
    <source>
        <strain evidence="6 7">NCTC13760</strain>
    </source>
</reference>
<evidence type="ECO:0000256" key="3">
    <source>
        <dbReference type="ARBA" id="ARBA00022676"/>
    </source>
</evidence>
<keyword evidence="3" id="KW-0328">Glycosyltransferase</keyword>
<dbReference type="InterPro" id="IPR001173">
    <property type="entry name" value="Glyco_trans_2-like"/>
</dbReference>
<dbReference type="SUPFAM" id="SSF53448">
    <property type="entry name" value="Nucleotide-diphospho-sugar transferases"/>
    <property type="match status" value="1"/>
</dbReference>
<dbReference type="Pfam" id="PF00535">
    <property type="entry name" value="Glycos_transf_2"/>
    <property type="match status" value="1"/>
</dbReference>
<dbReference type="EMBL" id="UHFP01000001">
    <property type="protein sequence ID" value="SUN68173.1"/>
    <property type="molecule type" value="Genomic_DNA"/>
</dbReference>
<evidence type="ECO:0000256" key="2">
    <source>
        <dbReference type="ARBA" id="ARBA00006739"/>
    </source>
</evidence>
<gene>
    <name evidence="6" type="ORF">NCTC13760_00855</name>
</gene>
<evidence type="ECO:0000256" key="1">
    <source>
        <dbReference type="ARBA" id="ARBA00004776"/>
    </source>
</evidence>
<dbReference type="InterPro" id="IPR029044">
    <property type="entry name" value="Nucleotide-diphossugar_trans"/>
</dbReference>
<proteinExistence type="inferred from homology"/>
<name>A0A380KPF0_9STRE</name>
<dbReference type="GO" id="GO:0016757">
    <property type="term" value="F:glycosyltransferase activity"/>
    <property type="evidence" value="ECO:0007669"/>
    <property type="project" value="UniProtKB-KW"/>
</dbReference>
<feature type="domain" description="Glycosyltransferase 2-like" evidence="5">
    <location>
        <begin position="17"/>
        <end position="118"/>
    </location>
</feature>
<dbReference type="PANTHER" id="PTHR43179:SF12">
    <property type="entry name" value="GALACTOFURANOSYLTRANSFERASE GLFT2"/>
    <property type="match status" value="1"/>
</dbReference>
<organism evidence="6 7">
    <name type="scientific">Streptococcus infantarius</name>
    <dbReference type="NCBI Taxonomy" id="102684"/>
    <lineage>
        <taxon>Bacteria</taxon>
        <taxon>Bacillati</taxon>
        <taxon>Bacillota</taxon>
        <taxon>Bacilli</taxon>
        <taxon>Lactobacillales</taxon>
        <taxon>Streptococcaceae</taxon>
        <taxon>Streptococcus</taxon>
    </lineage>
</organism>
<dbReference type="GeneID" id="69902009"/>
<dbReference type="Gene3D" id="3.90.550.10">
    <property type="entry name" value="Spore Coat Polysaccharide Biosynthesis Protein SpsA, Chain A"/>
    <property type="match status" value="1"/>
</dbReference>
<dbReference type="PANTHER" id="PTHR43179">
    <property type="entry name" value="RHAMNOSYLTRANSFERASE WBBL"/>
    <property type="match status" value="1"/>
</dbReference>
<evidence type="ECO:0000313" key="7">
    <source>
        <dbReference type="Proteomes" id="UP000255352"/>
    </source>
</evidence>
<dbReference type="AlphaFoldDB" id="A0A380KPF0"/>
<dbReference type="CDD" id="cd02526">
    <property type="entry name" value="GT2_RfbF_like"/>
    <property type="match status" value="1"/>
</dbReference>
<sequence>MKICSIVVLYEPNNKEIENILDYYDSVDKVYILDNSVESREAIVNDVLSKRSGHVKEKAEYIHFHKNIGLCKALNHGMKLAADEGFEWALIMDADSTFNTNVVKVYKDYIQKNNCSKIGVLAPVHLHDRNLESKFEGQRDVSWAMTSGCFYNISVFETANGFKEELFVDGLDIDYCYKMHRYGYRVVELADARINHLPAETRMFNLGGFKVKYGVASPWRYYMQARAIVWLALEYKSLREVARYCVKWGKVLLLFDNKTDYIKQLMHGTKDGIKLWRSIH</sequence>
<keyword evidence="4 6" id="KW-0808">Transferase</keyword>
<comment type="similarity">
    <text evidence="2">Belongs to the glycosyltransferase 2 family.</text>
</comment>